<comment type="caution">
    <text evidence="1">The sequence shown here is derived from an EMBL/GenBank/DDBJ whole genome shotgun (WGS) entry which is preliminary data.</text>
</comment>
<organism evidence="1 2">
    <name type="scientific">Flectobacillus longus</name>
    <dbReference type="NCBI Taxonomy" id="2984207"/>
    <lineage>
        <taxon>Bacteria</taxon>
        <taxon>Pseudomonadati</taxon>
        <taxon>Bacteroidota</taxon>
        <taxon>Cytophagia</taxon>
        <taxon>Cytophagales</taxon>
        <taxon>Flectobacillaceae</taxon>
        <taxon>Flectobacillus</taxon>
    </lineage>
</organism>
<protein>
    <submittedName>
        <fullName evidence="1">IS1 family transposase</fullName>
    </submittedName>
</protein>
<reference evidence="1 2" key="1">
    <citation type="submission" date="2023-05" db="EMBL/GenBank/DDBJ databases">
        <title>Novel species of genus Flectobacillus isolated from stream in China.</title>
        <authorList>
            <person name="Lu H."/>
        </authorList>
    </citation>
    <scope>NUCLEOTIDE SEQUENCE [LARGE SCALE GENOMIC DNA]</scope>
    <source>
        <strain evidence="1 2">DC10W</strain>
    </source>
</reference>
<dbReference type="NCBIfam" id="NF033558">
    <property type="entry name" value="transpos_IS1"/>
    <property type="match status" value="1"/>
</dbReference>
<dbReference type="Pfam" id="PF03400">
    <property type="entry name" value="DDE_Tnp_IS1"/>
    <property type="match status" value="1"/>
</dbReference>
<dbReference type="InterPro" id="IPR051354">
    <property type="entry name" value="Transposase_27_IS1"/>
</dbReference>
<dbReference type="InterPro" id="IPR005063">
    <property type="entry name" value="Transposase_27"/>
</dbReference>
<dbReference type="EMBL" id="JASHID010000020">
    <property type="protein sequence ID" value="MDI9866838.1"/>
    <property type="molecule type" value="Genomic_DNA"/>
</dbReference>
<dbReference type="PANTHER" id="PTHR33293">
    <property type="entry name" value="INSERTION ELEMENT IS1 1 PROTEIN INSB-RELATED"/>
    <property type="match status" value="1"/>
</dbReference>
<dbReference type="PANTHER" id="PTHR33293:SF2">
    <property type="entry name" value="TRANSPOSASE"/>
    <property type="match status" value="1"/>
</dbReference>
<evidence type="ECO:0000313" key="2">
    <source>
        <dbReference type="Proteomes" id="UP001236569"/>
    </source>
</evidence>
<feature type="non-terminal residue" evidence="1">
    <location>
        <position position="245"/>
    </location>
</feature>
<evidence type="ECO:0000313" key="1">
    <source>
        <dbReference type="EMBL" id="MDI9866838.1"/>
    </source>
</evidence>
<dbReference type="Proteomes" id="UP001236569">
    <property type="component" value="Unassembled WGS sequence"/>
</dbReference>
<proteinExistence type="predicted"/>
<dbReference type="RefSeq" id="WP_283371579.1">
    <property type="nucleotide sequence ID" value="NZ_JASHID010000020.1"/>
</dbReference>
<keyword evidence="2" id="KW-1185">Reference proteome</keyword>
<accession>A0ABT6YTB3</accession>
<gene>
    <name evidence="1" type="ORF">QM480_21040</name>
</gene>
<sequence length="245" mass="28259">MVLTTTSCYKCVGGTISCACCEGNLIKYGRDIRGKQRYFCKKCIKTTVVFYTYQAYHIGTNPNIIALTKEGVGILSMARLLSISATTILKRIKNIASTLFPPTLSDNQEYEVDELKTYYLQKSNPIWIAYALERESRRVVSFAVGSRSNAMLNQVLQPLVEAYPRKIYTDKLKSYKYLIDNKIHSIQNRSTNHIERMNLTLRTHLKRLNRRTLSFSKCVIMLESIIRIYFWSKYVFGANKLSRSV</sequence>
<name>A0ABT6YTB3_9BACT</name>